<reference evidence="1 2" key="1">
    <citation type="journal article" date="2024" name="Plant Biotechnol. J.">
        <title>Genome and CRISPR/Cas9 system of a widespread forest tree (Populus alba) in the world.</title>
        <authorList>
            <person name="Liu Y.J."/>
            <person name="Jiang P.F."/>
            <person name="Han X.M."/>
            <person name="Li X.Y."/>
            <person name="Wang H.M."/>
            <person name="Wang Y.J."/>
            <person name="Wang X.X."/>
            <person name="Zeng Q.Y."/>
        </authorList>
    </citation>
    <scope>NUCLEOTIDE SEQUENCE [LARGE SCALE GENOMIC DNA]</scope>
    <source>
        <strain evidence="2">cv. PAL-ZL1</strain>
    </source>
</reference>
<dbReference type="EMBL" id="RCHU02000018">
    <property type="protein sequence ID" value="KAL3566404.1"/>
    <property type="molecule type" value="Genomic_DNA"/>
</dbReference>
<proteinExistence type="predicted"/>
<comment type="caution">
    <text evidence="1">The sequence shown here is derived from an EMBL/GenBank/DDBJ whole genome shotgun (WGS) entry which is preliminary data.</text>
</comment>
<evidence type="ECO:0000313" key="2">
    <source>
        <dbReference type="Proteomes" id="UP000309997"/>
    </source>
</evidence>
<organism evidence="1 2">
    <name type="scientific">Populus alba</name>
    <name type="common">White poplar</name>
    <dbReference type="NCBI Taxonomy" id="43335"/>
    <lineage>
        <taxon>Eukaryota</taxon>
        <taxon>Viridiplantae</taxon>
        <taxon>Streptophyta</taxon>
        <taxon>Embryophyta</taxon>
        <taxon>Tracheophyta</taxon>
        <taxon>Spermatophyta</taxon>
        <taxon>Magnoliopsida</taxon>
        <taxon>eudicotyledons</taxon>
        <taxon>Gunneridae</taxon>
        <taxon>Pentapetalae</taxon>
        <taxon>rosids</taxon>
        <taxon>fabids</taxon>
        <taxon>Malpighiales</taxon>
        <taxon>Salicaceae</taxon>
        <taxon>Saliceae</taxon>
        <taxon>Populus</taxon>
    </lineage>
</organism>
<protein>
    <submittedName>
        <fullName evidence="1">Uncharacterized protein</fullName>
    </submittedName>
</protein>
<evidence type="ECO:0000313" key="1">
    <source>
        <dbReference type="EMBL" id="KAL3566404.1"/>
    </source>
</evidence>
<keyword evidence="2" id="KW-1185">Reference proteome</keyword>
<accession>A0ACC4AKA5</accession>
<gene>
    <name evidence="1" type="ORF">D5086_031819</name>
</gene>
<dbReference type="Proteomes" id="UP000309997">
    <property type="component" value="Unassembled WGS sequence"/>
</dbReference>
<sequence length="244" mass="26285">MQAWPCLFVFSAVCGCDLAAMGFFALRFLFTCSGFSGVDFLLQVAALLCFWCCLRGNGIHSMLRVVLPLSTSILYLALFDLDDCRVCHSAILDWLIGVRGIVFLQASYKALLGGSFFGSATLQSASFLITISETLVGMCYALDNSLCSDNPSSWNTRVTPIQVFGNHGSNVGSSSLSTSLGQQILIDKVNHIHMSDPLSSNTSTSLETNCLASSNQANVLRATLPVQNASIGQASFQKKRKRAV</sequence>
<name>A0ACC4AKA5_POPAL</name>